<dbReference type="CDD" id="cd00383">
    <property type="entry name" value="trans_reg_C"/>
    <property type="match status" value="1"/>
</dbReference>
<proteinExistence type="predicted"/>
<dbReference type="PROSITE" id="PS51755">
    <property type="entry name" value="OMPR_PHOB"/>
    <property type="match status" value="1"/>
</dbReference>
<feature type="domain" description="OmpR/PhoB-type" evidence="4">
    <location>
        <begin position="222"/>
        <end position="319"/>
    </location>
</feature>
<protein>
    <submittedName>
        <fullName evidence="5">Winged helix-turn-helix domain-containing protein</fullName>
    </submittedName>
</protein>
<evidence type="ECO:0000259" key="4">
    <source>
        <dbReference type="PROSITE" id="PS51755"/>
    </source>
</evidence>
<dbReference type="Gene3D" id="1.10.10.10">
    <property type="entry name" value="Winged helix-like DNA-binding domain superfamily/Winged helix DNA-binding domain"/>
    <property type="match status" value="1"/>
</dbReference>
<evidence type="ECO:0000256" key="1">
    <source>
        <dbReference type="ARBA" id="ARBA00023125"/>
    </source>
</evidence>
<feature type="DNA-binding region" description="OmpR/PhoB-type" evidence="2">
    <location>
        <begin position="222"/>
        <end position="319"/>
    </location>
</feature>
<evidence type="ECO:0000256" key="2">
    <source>
        <dbReference type="PROSITE-ProRule" id="PRU01091"/>
    </source>
</evidence>
<gene>
    <name evidence="5" type="ORF">ACFO6V_14850</name>
</gene>
<comment type="caution">
    <text evidence="5">The sequence shown here is derived from an EMBL/GenBank/DDBJ whole genome shotgun (WGS) entry which is preliminary data.</text>
</comment>
<dbReference type="InterPro" id="IPR016032">
    <property type="entry name" value="Sig_transdc_resp-reg_C-effctor"/>
</dbReference>
<evidence type="ECO:0000256" key="3">
    <source>
        <dbReference type="SAM" id="MobiDB-lite"/>
    </source>
</evidence>
<reference evidence="6" key="1">
    <citation type="journal article" date="2019" name="Int. J. Syst. Evol. Microbiol.">
        <title>The Global Catalogue of Microorganisms (GCM) 10K type strain sequencing project: providing services to taxonomists for standard genome sequencing and annotation.</title>
        <authorList>
            <consortium name="The Broad Institute Genomics Platform"/>
            <consortium name="The Broad Institute Genome Sequencing Center for Infectious Disease"/>
            <person name="Wu L."/>
            <person name="Ma J."/>
        </authorList>
    </citation>
    <scope>NUCLEOTIDE SEQUENCE [LARGE SCALE GENOMIC DNA]</scope>
    <source>
        <strain evidence="6">CCUG 42722</strain>
    </source>
</reference>
<name>A0ABV9HGW7_9MICO</name>
<evidence type="ECO:0000313" key="6">
    <source>
        <dbReference type="Proteomes" id="UP001596011"/>
    </source>
</evidence>
<keyword evidence="1 2" id="KW-0238">DNA-binding</keyword>
<sequence>MTLDFAPGSAPGLVVCVGLPSDQIIEIAHLLRGRATVLATPDAEGARAVLGNQTGTRHPSDAAPRVLGAQPERYDNPGPTEDQTYGRHLPEHPADRFPESDNLTEAPLLVTAERRSTALSSALPAPLPGVSDAGAAGRRGRFRPASGSVLAQPVLRATGPAPLPLEPGYAAATTAARAAARAAGSVSEPAFGSGTGAGAVRDRAGSAPAVSGPIPMTAPPTLEPLVAGPLLVDLAGREVIALGRRVYLSAREFDLLATLALEAGRVWSFAELTARVWQLPYLGDSDPVTSAVKRLRKRLAPVRDVEVASVRGVGYRLRVRV</sequence>
<dbReference type="Proteomes" id="UP001596011">
    <property type="component" value="Unassembled WGS sequence"/>
</dbReference>
<keyword evidence="6" id="KW-1185">Reference proteome</keyword>
<evidence type="ECO:0000313" key="5">
    <source>
        <dbReference type="EMBL" id="MFC4629522.1"/>
    </source>
</evidence>
<dbReference type="Pfam" id="PF00486">
    <property type="entry name" value="Trans_reg_C"/>
    <property type="match status" value="1"/>
</dbReference>
<dbReference type="EMBL" id="JBHSFI010000004">
    <property type="protein sequence ID" value="MFC4629522.1"/>
    <property type="molecule type" value="Genomic_DNA"/>
</dbReference>
<dbReference type="InterPro" id="IPR001867">
    <property type="entry name" value="OmpR/PhoB-type_DNA-bd"/>
</dbReference>
<feature type="region of interest" description="Disordered" evidence="3">
    <location>
        <begin position="50"/>
        <end position="102"/>
    </location>
</feature>
<dbReference type="RefSeq" id="WP_377136561.1">
    <property type="nucleotide sequence ID" value="NZ_JBHSFI010000004.1"/>
</dbReference>
<dbReference type="InterPro" id="IPR036388">
    <property type="entry name" value="WH-like_DNA-bd_sf"/>
</dbReference>
<dbReference type="SMART" id="SM00862">
    <property type="entry name" value="Trans_reg_C"/>
    <property type="match status" value="1"/>
</dbReference>
<organism evidence="5 6">
    <name type="scientific">Promicromonospora alba</name>
    <dbReference type="NCBI Taxonomy" id="1616110"/>
    <lineage>
        <taxon>Bacteria</taxon>
        <taxon>Bacillati</taxon>
        <taxon>Actinomycetota</taxon>
        <taxon>Actinomycetes</taxon>
        <taxon>Micrococcales</taxon>
        <taxon>Promicromonosporaceae</taxon>
        <taxon>Promicromonospora</taxon>
    </lineage>
</organism>
<feature type="compositionally biased region" description="Basic and acidic residues" evidence="3">
    <location>
        <begin position="84"/>
        <end position="99"/>
    </location>
</feature>
<accession>A0ABV9HGW7</accession>
<dbReference type="SUPFAM" id="SSF46894">
    <property type="entry name" value="C-terminal effector domain of the bipartite response regulators"/>
    <property type="match status" value="1"/>
</dbReference>